<dbReference type="EMBL" id="CP060202">
    <property type="protein sequence ID" value="QNH60926.1"/>
    <property type="molecule type" value="Genomic_DNA"/>
</dbReference>
<evidence type="ECO:0000313" key="2">
    <source>
        <dbReference type="Proteomes" id="UP000515489"/>
    </source>
</evidence>
<gene>
    <name evidence="1" type="ORF">H4317_12115</name>
</gene>
<dbReference type="AlphaFoldDB" id="A0A7G7W3I3"/>
<dbReference type="InterPro" id="IPR007263">
    <property type="entry name" value="DCC1-like"/>
</dbReference>
<organism evidence="1 2">
    <name type="scientific">Hymenobacter sediminicola</name>
    <dbReference type="NCBI Taxonomy" id="2761579"/>
    <lineage>
        <taxon>Bacteria</taxon>
        <taxon>Pseudomonadati</taxon>
        <taxon>Bacteroidota</taxon>
        <taxon>Cytophagia</taxon>
        <taxon>Cytophagales</taxon>
        <taxon>Hymenobacteraceae</taxon>
        <taxon>Hymenobacter</taxon>
    </lineage>
</organism>
<sequence>MDDIIFFDGVCNLCDGFVQFVIDRDKAERFRFVSLQSAVARELLLQHGEQPPATPSTIYLLRNGQLYERSEAVLLILQQLSSGWRYAAVLLVLPRPLRDWAYELVARHRYQLLGKQTECRIPTPALRRRFL</sequence>
<dbReference type="PANTHER" id="PTHR33639">
    <property type="entry name" value="THIOL-DISULFIDE OXIDOREDUCTASE DCC"/>
    <property type="match status" value="1"/>
</dbReference>
<protein>
    <submittedName>
        <fullName evidence="1">Thiol-disulfide oxidoreductase DCC family protein</fullName>
    </submittedName>
</protein>
<keyword evidence="2" id="KW-1185">Reference proteome</keyword>
<dbReference type="GO" id="GO:0015035">
    <property type="term" value="F:protein-disulfide reductase activity"/>
    <property type="evidence" value="ECO:0007669"/>
    <property type="project" value="InterPro"/>
</dbReference>
<dbReference type="InterPro" id="IPR052927">
    <property type="entry name" value="DCC_oxidoreductase"/>
</dbReference>
<dbReference type="Pfam" id="PF04134">
    <property type="entry name" value="DCC1-like"/>
    <property type="match status" value="1"/>
</dbReference>
<dbReference type="RefSeq" id="WP_185886857.1">
    <property type="nucleotide sequence ID" value="NZ_CP060202.1"/>
</dbReference>
<evidence type="ECO:0000313" key="1">
    <source>
        <dbReference type="EMBL" id="QNH60926.1"/>
    </source>
</evidence>
<name>A0A7G7W3I3_9BACT</name>
<proteinExistence type="predicted"/>
<accession>A0A7G7W3I3</accession>
<dbReference type="KEGG" id="hsk:H4317_12115"/>
<dbReference type="Proteomes" id="UP000515489">
    <property type="component" value="Chromosome"/>
</dbReference>
<reference evidence="1 2" key="1">
    <citation type="submission" date="2020-08" db="EMBL/GenBank/DDBJ databases">
        <title>Hymenobacter sp. S2-20-2 genome sequencing.</title>
        <authorList>
            <person name="Jin L."/>
        </authorList>
    </citation>
    <scope>NUCLEOTIDE SEQUENCE [LARGE SCALE GENOMIC DNA]</scope>
    <source>
        <strain evidence="1 2">S2-20-2</strain>
    </source>
</reference>
<dbReference type="PANTHER" id="PTHR33639:SF2">
    <property type="entry name" value="DUF393 DOMAIN-CONTAINING PROTEIN"/>
    <property type="match status" value="1"/>
</dbReference>